<evidence type="ECO:0000313" key="1">
    <source>
        <dbReference type="EMBL" id="ETX28123.1"/>
    </source>
</evidence>
<organism evidence="1 2">
    <name type="scientific">Roseivivax isoporae LMG 25204</name>
    <dbReference type="NCBI Taxonomy" id="1449351"/>
    <lineage>
        <taxon>Bacteria</taxon>
        <taxon>Pseudomonadati</taxon>
        <taxon>Pseudomonadota</taxon>
        <taxon>Alphaproteobacteria</taxon>
        <taxon>Rhodobacterales</taxon>
        <taxon>Roseobacteraceae</taxon>
        <taxon>Roseivivax</taxon>
    </lineage>
</organism>
<reference evidence="1 2" key="1">
    <citation type="submission" date="2014-01" db="EMBL/GenBank/DDBJ databases">
        <title>Roseivivax isoporae LMG 25204 Genome Sequencing.</title>
        <authorList>
            <person name="Lai Q."/>
            <person name="Li G."/>
            <person name="Shao Z."/>
        </authorList>
    </citation>
    <scope>NUCLEOTIDE SEQUENCE [LARGE SCALE GENOMIC DNA]</scope>
    <source>
        <strain evidence="1 2">LMG 25204</strain>
    </source>
</reference>
<evidence type="ECO:0000313" key="2">
    <source>
        <dbReference type="Proteomes" id="UP000023430"/>
    </source>
</evidence>
<dbReference type="Proteomes" id="UP000023430">
    <property type="component" value="Unassembled WGS sequence"/>
</dbReference>
<protein>
    <submittedName>
        <fullName evidence="1">Uncharacterized protein</fullName>
    </submittedName>
</protein>
<comment type="caution">
    <text evidence="1">The sequence shown here is derived from an EMBL/GenBank/DDBJ whole genome shotgun (WGS) entry which is preliminary data.</text>
</comment>
<accession>X7F5X2</accession>
<keyword evidence="2" id="KW-1185">Reference proteome</keyword>
<proteinExistence type="predicted"/>
<gene>
    <name evidence="1" type="ORF">RISW2_09270</name>
</gene>
<dbReference type="AlphaFoldDB" id="X7F5X2"/>
<sequence>MQRDLWQVSCVLFIDVSHRLIRVHIWHTRRRPAFF</sequence>
<dbReference type="EMBL" id="JAME01000022">
    <property type="protein sequence ID" value="ETX28123.1"/>
    <property type="molecule type" value="Genomic_DNA"/>
</dbReference>
<name>X7F5X2_9RHOB</name>